<accession>A0A540WEB3</accession>
<gene>
    <name evidence="2" type="ORF">E6W39_12650</name>
</gene>
<evidence type="ECO:0000259" key="1">
    <source>
        <dbReference type="PROSITE" id="PS50927"/>
    </source>
</evidence>
<dbReference type="EMBL" id="VIGB01000003">
    <property type="protein sequence ID" value="TQF07302.1"/>
    <property type="molecule type" value="Genomic_DNA"/>
</dbReference>
<dbReference type="Proteomes" id="UP000319103">
    <property type="component" value="Unassembled WGS sequence"/>
</dbReference>
<dbReference type="InterPro" id="IPR001480">
    <property type="entry name" value="Bulb-type_lectin_dom"/>
</dbReference>
<sequence>MTELPRGQSLYPGDSIWSTDVGSGITFQLILQTDGNLVEYKHVAGVSGAGVCWATGTNGSGATNATYQTDGNFVLYNGNWALWSSNTKGQPGNTVDISSNGVMWVGQTMKLSVC</sequence>
<dbReference type="SUPFAM" id="SSF51110">
    <property type="entry name" value="alpha-D-mannose-specific plant lectins"/>
    <property type="match status" value="1"/>
</dbReference>
<evidence type="ECO:0000313" key="2">
    <source>
        <dbReference type="EMBL" id="TQF07302.1"/>
    </source>
</evidence>
<proteinExistence type="predicted"/>
<evidence type="ECO:0000313" key="3">
    <source>
        <dbReference type="Proteomes" id="UP000319103"/>
    </source>
</evidence>
<dbReference type="PROSITE" id="PS50927">
    <property type="entry name" value="BULB_LECTIN"/>
    <property type="match status" value="1"/>
</dbReference>
<dbReference type="OrthoDB" id="3873004at2"/>
<keyword evidence="3" id="KW-1185">Reference proteome</keyword>
<dbReference type="Gene3D" id="2.90.10.10">
    <property type="entry name" value="Bulb-type lectin domain"/>
    <property type="match status" value="2"/>
</dbReference>
<name>A0A540WEB3_9ACTN</name>
<organism evidence="2 3">
    <name type="scientific">Kitasatospora acidiphila</name>
    <dbReference type="NCBI Taxonomy" id="2567942"/>
    <lineage>
        <taxon>Bacteria</taxon>
        <taxon>Bacillati</taxon>
        <taxon>Actinomycetota</taxon>
        <taxon>Actinomycetes</taxon>
        <taxon>Kitasatosporales</taxon>
        <taxon>Streptomycetaceae</taxon>
        <taxon>Kitasatospora</taxon>
    </lineage>
</organism>
<reference evidence="2 3" key="1">
    <citation type="submission" date="2019-06" db="EMBL/GenBank/DDBJ databases">
        <title>Description of Kitasatospora acidophila sp. nov. isolated from pine grove soil, and reclassification of Streptomyces novaecaesareae to Kitasatospora novaeceasareae comb. nov.</title>
        <authorList>
            <person name="Kim M.J."/>
        </authorList>
    </citation>
    <scope>NUCLEOTIDE SEQUENCE [LARGE SCALE GENOMIC DNA]</scope>
    <source>
        <strain evidence="2 3">MMS16-CNU292</strain>
    </source>
</reference>
<feature type="domain" description="Bulb-type lectin" evidence="1">
    <location>
        <begin position="1"/>
        <end position="114"/>
    </location>
</feature>
<protein>
    <recommendedName>
        <fullName evidence="1">Bulb-type lectin domain-containing protein</fullName>
    </recommendedName>
</protein>
<comment type="caution">
    <text evidence="2">The sequence shown here is derived from an EMBL/GenBank/DDBJ whole genome shotgun (WGS) entry which is preliminary data.</text>
</comment>
<dbReference type="InterPro" id="IPR036426">
    <property type="entry name" value="Bulb-type_lectin_dom_sf"/>
</dbReference>
<dbReference type="AlphaFoldDB" id="A0A540WEB3"/>